<dbReference type="Proteomes" id="UP000030751">
    <property type="component" value="Unassembled WGS sequence"/>
</dbReference>
<proteinExistence type="predicted"/>
<dbReference type="OrthoDB" id="419598at2759"/>
<dbReference type="GO" id="GO:0016491">
    <property type="term" value="F:oxidoreductase activity"/>
    <property type="evidence" value="ECO:0007669"/>
    <property type="project" value="UniProtKB-KW"/>
</dbReference>
<dbReference type="PANTHER" id="PTHR47706:SF9">
    <property type="entry name" value="NMRA-LIKE DOMAIN-CONTAINING PROTEIN-RELATED"/>
    <property type="match status" value="1"/>
</dbReference>
<evidence type="ECO:0000256" key="1">
    <source>
        <dbReference type="ARBA" id="ARBA00022857"/>
    </source>
</evidence>
<dbReference type="InterPro" id="IPR051609">
    <property type="entry name" value="NmrA/Isoflavone_reductase-like"/>
</dbReference>
<keyword evidence="1" id="KW-0521">NADP</keyword>
<sequence>MKVVIIGATGETGQSITKGLLEYPTQFDLTALTRQSSLTSVKNQALKDSGVEVVAADLSGPEEDLVKILAGADVVIPVLDASGLRLQIPLANAAKKAGVKRFVPTFFDTIMPPKGVLGIRETKEDVLNHIKKIYLPYTVIDVGWWYQITPPKLPSGLIDQFVILPVEGLNGDGTVPSAITDSRDIGRYVAKIIADPRTLNKSVFAYSEVLTQREIFQLMEEASGEKLDYNYISNEDATARVNSAQKAAEAAGLEDKRAQQALAAAQYTYSTGLRGDNTPEYARYLGYLDGKELYPDFDFIPFRKYVSELMDGTARRAYA</sequence>
<reference evidence="4" key="1">
    <citation type="submission" date="2011-10" db="EMBL/GenBank/DDBJ databases">
        <title>The Genome Sequence of Fusarium oxysporum HDV247.</title>
        <authorList>
            <consortium name="The Broad Institute Genome Sequencing Platform"/>
            <person name="Ma L.-J."/>
            <person name="Gale L.R."/>
            <person name="Schwartz D.C."/>
            <person name="Zhou S."/>
            <person name="Corby-Kistler H."/>
            <person name="Young S.K."/>
            <person name="Zeng Q."/>
            <person name="Gargeya S."/>
            <person name="Fitzgerald M."/>
            <person name="Haas B."/>
            <person name="Abouelleil A."/>
            <person name="Alvarado L."/>
            <person name="Arachchi H.M."/>
            <person name="Berlin A."/>
            <person name="Brown A."/>
            <person name="Chapman S.B."/>
            <person name="Chen Z."/>
            <person name="Dunbar C."/>
            <person name="Freedman E."/>
            <person name="Gearin G."/>
            <person name="Goldberg J."/>
            <person name="Griggs A."/>
            <person name="Gujja S."/>
            <person name="Heiman D."/>
            <person name="Howarth C."/>
            <person name="Larson L."/>
            <person name="Lui A."/>
            <person name="MacDonald P.J.P."/>
            <person name="Montmayeur A."/>
            <person name="Murphy C."/>
            <person name="Neiman D."/>
            <person name="Pearson M."/>
            <person name="Priest M."/>
            <person name="Roberts A."/>
            <person name="Saif S."/>
            <person name="Shea T."/>
            <person name="Shenoy N."/>
            <person name="Sisk P."/>
            <person name="Stolte C."/>
            <person name="Sykes S."/>
            <person name="Wortman J."/>
            <person name="Nusbaum C."/>
            <person name="Birren B."/>
        </authorList>
    </citation>
    <scope>NUCLEOTIDE SEQUENCE [LARGE SCALE GENOMIC DNA]</scope>
    <source>
        <strain evidence="4">HDV247</strain>
    </source>
</reference>
<reference evidence="4" key="2">
    <citation type="submission" date="2012-05" db="EMBL/GenBank/DDBJ databases">
        <title>Annotation of the Genome Sequence of Fusarium oxysporum HDV247.</title>
        <authorList>
            <consortium name="The Broad Institute Genomics Platform"/>
            <person name="Ma L.-J."/>
            <person name="Corby-Kistler H."/>
            <person name="Broz K."/>
            <person name="Gale L.R."/>
            <person name="Jonkers W."/>
            <person name="O'Donnell K."/>
            <person name="Ploetz R."/>
            <person name="Steinberg C."/>
            <person name="Schwartz D.C."/>
            <person name="VanEtten H."/>
            <person name="Zhou S."/>
            <person name="Young S.K."/>
            <person name="Zeng Q."/>
            <person name="Gargeya S."/>
            <person name="Fitzgerald M."/>
            <person name="Abouelleil A."/>
            <person name="Alvarado L."/>
            <person name="Chapman S.B."/>
            <person name="Gainer-Dewar J."/>
            <person name="Goldberg J."/>
            <person name="Griggs A."/>
            <person name="Gujja S."/>
            <person name="Hansen M."/>
            <person name="Howarth C."/>
            <person name="Imamovic A."/>
            <person name="Ireland A."/>
            <person name="Larimer J."/>
            <person name="McCowan C."/>
            <person name="Murphy C."/>
            <person name="Pearson M."/>
            <person name="Poon T.W."/>
            <person name="Priest M."/>
            <person name="Roberts A."/>
            <person name="Saif S."/>
            <person name="Shea T."/>
            <person name="Sykes S."/>
            <person name="Wortman J."/>
            <person name="Nusbaum C."/>
            <person name="Birren B."/>
        </authorList>
    </citation>
    <scope>NUCLEOTIDE SEQUENCE</scope>
    <source>
        <strain evidence="4">HDV247</strain>
    </source>
</reference>
<evidence type="ECO:0000259" key="3">
    <source>
        <dbReference type="Pfam" id="PF05368"/>
    </source>
</evidence>
<dbReference type="Gene3D" id="3.40.50.720">
    <property type="entry name" value="NAD(P)-binding Rossmann-like Domain"/>
    <property type="match status" value="1"/>
</dbReference>
<dbReference type="Gene3D" id="3.90.25.10">
    <property type="entry name" value="UDP-galactose 4-epimerase, domain 1"/>
    <property type="match status" value="1"/>
</dbReference>
<dbReference type="AlphaFoldDB" id="W9NBD4"/>
<accession>W9NBD4</accession>
<evidence type="ECO:0000256" key="2">
    <source>
        <dbReference type="ARBA" id="ARBA00023002"/>
    </source>
</evidence>
<dbReference type="InterPro" id="IPR036291">
    <property type="entry name" value="NAD(P)-bd_dom_sf"/>
</dbReference>
<feature type="domain" description="NmrA-like" evidence="3">
    <location>
        <begin position="2"/>
        <end position="240"/>
    </location>
</feature>
<dbReference type="PANTHER" id="PTHR47706">
    <property type="entry name" value="NMRA-LIKE FAMILY PROTEIN"/>
    <property type="match status" value="1"/>
</dbReference>
<gene>
    <name evidence="4" type="ORF">FOVG_18473</name>
</gene>
<evidence type="ECO:0000313" key="4">
    <source>
        <dbReference type="EMBL" id="EXA30093.1"/>
    </source>
</evidence>
<dbReference type="HOGENOM" id="CLU_044876_6_0_1"/>
<dbReference type="InterPro" id="IPR008030">
    <property type="entry name" value="NmrA-like"/>
</dbReference>
<name>W9NBD4_FUSOX</name>
<protein>
    <recommendedName>
        <fullName evidence="3">NmrA-like domain-containing protein</fullName>
    </recommendedName>
</protein>
<dbReference type="SUPFAM" id="SSF51735">
    <property type="entry name" value="NAD(P)-binding Rossmann-fold domains"/>
    <property type="match status" value="1"/>
</dbReference>
<organism evidence="4">
    <name type="scientific">Fusarium oxysporum f. sp. pisi HDV247</name>
    <dbReference type="NCBI Taxonomy" id="1080344"/>
    <lineage>
        <taxon>Eukaryota</taxon>
        <taxon>Fungi</taxon>
        <taxon>Dikarya</taxon>
        <taxon>Ascomycota</taxon>
        <taxon>Pezizomycotina</taxon>
        <taxon>Sordariomycetes</taxon>
        <taxon>Hypocreomycetidae</taxon>
        <taxon>Hypocreales</taxon>
        <taxon>Nectriaceae</taxon>
        <taxon>Fusarium</taxon>
        <taxon>Fusarium oxysporum species complex</taxon>
    </lineage>
</organism>
<dbReference type="EMBL" id="JH651069">
    <property type="protein sequence ID" value="EXA30093.1"/>
    <property type="molecule type" value="Genomic_DNA"/>
</dbReference>
<dbReference type="Pfam" id="PF05368">
    <property type="entry name" value="NmrA"/>
    <property type="match status" value="1"/>
</dbReference>
<keyword evidence="2" id="KW-0560">Oxidoreductase</keyword>